<comment type="caution">
    <text evidence="5">The sequence shown here is derived from an EMBL/GenBank/DDBJ whole genome shotgun (WGS) entry which is preliminary data.</text>
</comment>
<evidence type="ECO:0000256" key="2">
    <source>
        <dbReference type="ARBA" id="ARBA00022679"/>
    </source>
</evidence>
<evidence type="ECO:0000259" key="3">
    <source>
        <dbReference type="Pfam" id="PF00534"/>
    </source>
</evidence>
<evidence type="ECO:0000256" key="1">
    <source>
        <dbReference type="ARBA" id="ARBA00022676"/>
    </source>
</evidence>
<evidence type="ECO:0000313" key="6">
    <source>
        <dbReference type="Proteomes" id="UP000753256"/>
    </source>
</evidence>
<dbReference type="RefSeq" id="WP_273190722.1">
    <property type="nucleotide sequence ID" value="NZ_DYUZ01000029.1"/>
</dbReference>
<dbReference type="Pfam" id="PF00534">
    <property type="entry name" value="Glycos_transf_1"/>
    <property type="match status" value="1"/>
</dbReference>
<dbReference type="PANTHER" id="PTHR45947">
    <property type="entry name" value="SULFOQUINOVOSYL TRANSFERASE SQD2"/>
    <property type="match status" value="1"/>
</dbReference>
<dbReference type="Proteomes" id="UP000753256">
    <property type="component" value="Unassembled WGS sequence"/>
</dbReference>
<protein>
    <submittedName>
        <fullName evidence="5">Glycosyltransferase family 4 protein</fullName>
    </submittedName>
</protein>
<sequence>MRIAMIGHKRYGSHEGGVEVVVTRLARSLVELGHEVVCYDRGGLDVAAGGKFHGERIVDGVRVVPVRTVDARGLAALTSSFAATAAAVKAKPDIVHYHAEGPCVPLPLAHYAGIRTVATIHGLDWRRAKWGRAAAAYIRFGERSAARFSDALIVLSQAAQRYFTNAYAREAHVIPNGVDPAESRPADAIRARWGLEEGSYLLFVGRLVPEKRIELLIEAFRDIKTDKRLVITGNGSDTPAYELSLRKAAAGDERVLFTGFVEGERLAELYSSACCYVLPSDVEGMSMSLLEAMSYGCCCITSDIPECADVIGDAGLTFRAGDAASLRDRLVAVLEDGAAMRSLGGAARDRVRLNYSWDAVVRRTLEVYREIAA</sequence>
<feature type="domain" description="Glycosyl transferase family 1" evidence="3">
    <location>
        <begin position="188"/>
        <end position="349"/>
    </location>
</feature>
<dbReference type="AlphaFoldDB" id="A0A921IWW5"/>
<dbReference type="CDD" id="cd03801">
    <property type="entry name" value="GT4_PimA-like"/>
    <property type="match status" value="1"/>
</dbReference>
<dbReference type="GO" id="GO:0016757">
    <property type="term" value="F:glycosyltransferase activity"/>
    <property type="evidence" value="ECO:0007669"/>
    <property type="project" value="UniProtKB-KW"/>
</dbReference>
<feature type="domain" description="Glycosyltransferase subfamily 4-like N-terminal" evidence="4">
    <location>
        <begin position="16"/>
        <end position="181"/>
    </location>
</feature>
<dbReference type="InterPro" id="IPR028098">
    <property type="entry name" value="Glyco_trans_4-like_N"/>
</dbReference>
<dbReference type="PANTHER" id="PTHR45947:SF3">
    <property type="entry name" value="SULFOQUINOVOSYL TRANSFERASE SQD2"/>
    <property type="match status" value="1"/>
</dbReference>
<organism evidence="5 6">
    <name type="scientific">Enorma phocaeensis</name>
    <dbReference type="NCBI Taxonomy" id="1871019"/>
    <lineage>
        <taxon>Bacteria</taxon>
        <taxon>Bacillati</taxon>
        <taxon>Actinomycetota</taxon>
        <taxon>Coriobacteriia</taxon>
        <taxon>Coriobacteriales</taxon>
        <taxon>Coriobacteriaceae</taxon>
        <taxon>Enorma</taxon>
    </lineage>
</organism>
<dbReference type="Gene3D" id="3.40.50.2000">
    <property type="entry name" value="Glycogen Phosphorylase B"/>
    <property type="match status" value="2"/>
</dbReference>
<dbReference type="EMBL" id="DYUZ01000029">
    <property type="protein sequence ID" value="HJG37754.1"/>
    <property type="molecule type" value="Genomic_DNA"/>
</dbReference>
<gene>
    <name evidence="5" type="ORF">K8V70_07855</name>
</gene>
<dbReference type="GO" id="GO:1901137">
    <property type="term" value="P:carbohydrate derivative biosynthetic process"/>
    <property type="evidence" value="ECO:0007669"/>
    <property type="project" value="UniProtKB-ARBA"/>
</dbReference>
<accession>A0A921IWW5</accession>
<reference evidence="5" key="1">
    <citation type="journal article" date="2021" name="PeerJ">
        <title>Extensive microbial diversity within the chicken gut microbiome revealed by metagenomics and culture.</title>
        <authorList>
            <person name="Gilroy R."/>
            <person name="Ravi A."/>
            <person name="Getino M."/>
            <person name="Pursley I."/>
            <person name="Horton D.L."/>
            <person name="Alikhan N.F."/>
            <person name="Baker D."/>
            <person name="Gharbi K."/>
            <person name="Hall N."/>
            <person name="Watson M."/>
            <person name="Adriaenssens E.M."/>
            <person name="Foster-Nyarko E."/>
            <person name="Jarju S."/>
            <person name="Secka A."/>
            <person name="Antonio M."/>
            <person name="Oren A."/>
            <person name="Chaudhuri R.R."/>
            <person name="La Ragione R."/>
            <person name="Hildebrand F."/>
            <person name="Pallen M.J."/>
        </authorList>
    </citation>
    <scope>NUCLEOTIDE SEQUENCE</scope>
    <source>
        <strain evidence="5">ChiHjej13B12-9602</strain>
    </source>
</reference>
<keyword evidence="2" id="KW-0808">Transferase</keyword>
<evidence type="ECO:0000313" key="5">
    <source>
        <dbReference type="EMBL" id="HJG37754.1"/>
    </source>
</evidence>
<dbReference type="InterPro" id="IPR001296">
    <property type="entry name" value="Glyco_trans_1"/>
</dbReference>
<dbReference type="SUPFAM" id="SSF53756">
    <property type="entry name" value="UDP-Glycosyltransferase/glycogen phosphorylase"/>
    <property type="match status" value="1"/>
</dbReference>
<name>A0A921IWW5_9ACTN</name>
<proteinExistence type="predicted"/>
<evidence type="ECO:0000259" key="4">
    <source>
        <dbReference type="Pfam" id="PF13439"/>
    </source>
</evidence>
<dbReference type="Pfam" id="PF13439">
    <property type="entry name" value="Glyco_transf_4"/>
    <property type="match status" value="1"/>
</dbReference>
<reference evidence="5" key="2">
    <citation type="submission" date="2021-09" db="EMBL/GenBank/DDBJ databases">
        <authorList>
            <person name="Gilroy R."/>
        </authorList>
    </citation>
    <scope>NUCLEOTIDE SEQUENCE</scope>
    <source>
        <strain evidence="5">ChiHjej13B12-9602</strain>
    </source>
</reference>
<dbReference type="InterPro" id="IPR050194">
    <property type="entry name" value="Glycosyltransferase_grp1"/>
</dbReference>
<keyword evidence="1" id="KW-0328">Glycosyltransferase</keyword>